<name>A0A0E9R531_ANGAN</name>
<dbReference type="AlphaFoldDB" id="A0A0E9R531"/>
<sequence length="72" mass="8199">MKQTHYIGTVAYTLMFNASRNATLHLCIHKVNYSKGLSCSGCWQAPFTIAHLVWFTQHLSKQASEDFNIPLQ</sequence>
<accession>A0A0E9R531</accession>
<proteinExistence type="predicted"/>
<dbReference type="EMBL" id="GBXM01084982">
    <property type="protein sequence ID" value="JAH23595.1"/>
    <property type="molecule type" value="Transcribed_RNA"/>
</dbReference>
<protein>
    <submittedName>
        <fullName evidence="1">Uncharacterized protein</fullName>
    </submittedName>
</protein>
<reference evidence="1" key="1">
    <citation type="submission" date="2014-11" db="EMBL/GenBank/DDBJ databases">
        <authorList>
            <person name="Amaro Gonzalez C."/>
        </authorList>
    </citation>
    <scope>NUCLEOTIDE SEQUENCE</scope>
</reference>
<organism evidence="1">
    <name type="scientific">Anguilla anguilla</name>
    <name type="common">European freshwater eel</name>
    <name type="synonym">Muraena anguilla</name>
    <dbReference type="NCBI Taxonomy" id="7936"/>
    <lineage>
        <taxon>Eukaryota</taxon>
        <taxon>Metazoa</taxon>
        <taxon>Chordata</taxon>
        <taxon>Craniata</taxon>
        <taxon>Vertebrata</taxon>
        <taxon>Euteleostomi</taxon>
        <taxon>Actinopterygii</taxon>
        <taxon>Neopterygii</taxon>
        <taxon>Teleostei</taxon>
        <taxon>Anguilliformes</taxon>
        <taxon>Anguillidae</taxon>
        <taxon>Anguilla</taxon>
    </lineage>
</organism>
<reference evidence="1" key="2">
    <citation type="journal article" date="2015" name="Fish Shellfish Immunol.">
        <title>Early steps in the European eel (Anguilla anguilla)-Vibrio vulnificus interaction in the gills: Role of the RtxA13 toxin.</title>
        <authorList>
            <person name="Callol A."/>
            <person name="Pajuelo D."/>
            <person name="Ebbesson L."/>
            <person name="Teles M."/>
            <person name="MacKenzie S."/>
            <person name="Amaro C."/>
        </authorList>
    </citation>
    <scope>NUCLEOTIDE SEQUENCE</scope>
</reference>
<evidence type="ECO:0000313" key="1">
    <source>
        <dbReference type="EMBL" id="JAH23595.1"/>
    </source>
</evidence>